<dbReference type="RefSeq" id="WP_109825222.1">
    <property type="nucleotide sequence ID" value="NZ_QGKL01000042.1"/>
</dbReference>
<dbReference type="AlphaFoldDB" id="A0A317C4C7"/>
<evidence type="ECO:0000313" key="4">
    <source>
        <dbReference type="Proteomes" id="UP000245506"/>
    </source>
</evidence>
<evidence type="ECO:0000256" key="1">
    <source>
        <dbReference type="SAM" id="Phobius"/>
    </source>
</evidence>
<dbReference type="EMBL" id="QGKL01000042">
    <property type="protein sequence ID" value="PWQ93438.1"/>
    <property type="molecule type" value="Genomic_DNA"/>
</dbReference>
<dbReference type="OrthoDB" id="9133582at2"/>
<organism evidence="3 4">
    <name type="scientific">Leucothrix arctica</name>
    <dbReference type="NCBI Taxonomy" id="1481894"/>
    <lineage>
        <taxon>Bacteria</taxon>
        <taxon>Pseudomonadati</taxon>
        <taxon>Pseudomonadota</taxon>
        <taxon>Gammaproteobacteria</taxon>
        <taxon>Thiotrichales</taxon>
        <taxon>Thiotrichaceae</taxon>
        <taxon>Leucothrix</taxon>
    </lineage>
</organism>
<keyword evidence="1" id="KW-0812">Transmembrane</keyword>
<feature type="transmembrane region" description="Helical" evidence="1">
    <location>
        <begin position="12"/>
        <end position="35"/>
    </location>
</feature>
<comment type="caution">
    <text evidence="3">The sequence shown here is derived from an EMBL/GenBank/DDBJ whole genome shotgun (WGS) entry which is preliminary data.</text>
</comment>
<keyword evidence="1" id="KW-0472">Membrane</keyword>
<proteinExistence type="predicted"/>
<keyword evidence="1" id="KW-1133">Transmembrane helix</keyword>
<dbReference type="Pfam" id="PF09834">
    <property type="entry name" value="DUF2061"/>
    <property type="match status" value="1"/>
</dbReference>
<accession>A0A317C4C7</accession>
<name>A0A317C4C7_9GAMM</name>
<protein>
    <recommendedName>
        <fullName evidence="2">DUF2061 domain-containing protein</fullName>
    </recommendedName>
</protein>
<keyword evidence="4" id="KW-1185">Reference proteome</keyword>
<evidence type="ECO:0000259" key="2">
    <source>
        <dbReference type="Pfam" id="PF09834"/>
    </source>
</evidence>
<dbReference type="Proteomes" id="UP000245506">
    <property type="component" value="Unassembled WGS sequence"/>
</dbReference>
<dbReference type="InterPro" id="IPR018638">
    <property type="entry name" value="DUF2061_membrane"/>
</dbReference>
<reference evidence="3 4" key="1">
    <citation type="submission" date="2018-05" db="EMBL/GenBank/DDBJ databases">
        <title>Leucothrix arctica sp. nov., isolated from Arctic seawater.</title>
        <authorList>
            <person name="Choi A."/>
            <person name="Baek K."/>
        </authorList>
    </citation>
    <scope>NUCLEOTIDE SEQUENCE [LARGE SCALE GENOMIC DNA]</scope>
    <source>
        <strain evidence="3 4">IMCC9719</strain>
    </source>
</reference>
<sequence length="71" mass="7832">MLKTITFAIVHFATAFTVAYLITGSLVVGGAVALIEPAVNTVVFYFHEKIWAKYDVAQFFTSLLPASRRHA</sequence>
<gene>
    <name evidence="3" type="ORF">DKT75_17570</name>
</gene>
<feature type="domain" description="DUF2061" evidence="2">
    <location>
        <begin position="1"/>
        <end position="52"/>
    </location>
</feature>
<evidence type="ECO:0000313" key="3">
    <source>
        <dbReference type="EMBL" id="PWQ93438.1"/>
    </source>
</evidence>